<dbReference type="EMBL" id="CP006585">
    <property type="protein sequence ID" value="AGW14534.1"/>
    <property type="molecule type" value="Genomic_DNA"/>
</dbReference>
<dbReference type="FunFam" id="1.10.10.10:FF:000001">
    <property type="entry name" value="LysR family transcriptional regulator"/>
    <property type="match status" value="1"/>
</dbReference>
<dbReference type="SUPFAM" id="SSF53850">
    <property type="entry name" value="Periplasmic binding protein-like II"/>
    <property type="match status" value="1"/>
</dbReference>
<dbReference type="KEGG" id="dgg:DGI_2805"/>
<proteinExistence type="inferred from homology"/>
<keyword evidence="7" id="KW-1185">Reference proteome</keyword>
<dbReference type="InterPro" id="IPR005119">
    <property type="entry name" value="LysR_subst-bd"/>
</dbReference>
<dbReference type="Proteomes" id="UP000016587">
    <property type="component" value="Chromosome"/>
</dbReference>
<dbReference type="GO" id="GO:0000976">
    <property type="term" value="F:transcription cis-regulatory region binding"/>
    <property type="evidence" value="ECO:0007669"/>
    <property type="project" value="TreeGrafter"/>
</dbReference>
<dbReference type="InterPro" id="IPR036388">
    <property type="entry name" value="WH-like_DNA-bd_sf"/>
</dbReference>
<evidence type="ECO:0000256" key="1">
    <source>
        <dbReference type="ARBA" id="ARBA00009437"/>
    </source>
</evidence>
<dbReference type="SUPFAM" id="SSF46785">
    <property type="entry name" value="Winged helix' DNA-binding domain"/>
    <property type="match status" value="1"/>
</dbReference>
<reference evidence="7" key="2">
    <citation type="submission" date="2013-07" db="EMBL/GenBank/DDBJ databases">
        <authorList>
            <person name="Morais-Silva F.O."/>
            <person name="Rezende A.M."/>
            <person name="Pimentel C."/>
            <person name="Resende D.M."/>
            <person name="Santos C.I."/>
            <person name="Clemente C."/>
            <person name="de Oliveira L.M."/>
            <person name="da Silva S.M."/>
            <person name="Costa D.A."/>
            <person name="Varela-Raposo A."/>
            <person name="Horacio E.C.A."/>
            <person name="Matos M."/>
            <person name="Flores O."/>
            <person name="Ruiz J.C."/>
            <person name="Rodrigues-Pousada C."/>
        </authorList>
    </citation>
    <scope>NUCLEOTIDE SEQUENCE [LARGE SCALE GENOMIC DNA]</scope>
    <source>
        <strain evidence="7">ATCC 19364 / DSM 1382 / NCIMB 9332 / VKM B-1759</strain>
    </source>
</reference>
<evidence type="ECO:0000259" key="5">
    <source>
        <dbReference type="PROSITE" id="PS50931"/>
    </source>
</evidence>
<evidence type="ECO:0000256" key="4">
    <source>
        <dbReference type="ARBA" id="ARBA00023163"/>
    </source>
</evidence>
<feature type="domain" description="HTH lysR-type" evidence="5">
    <location>
        <begin position="15"/>
        <end position="72"/>
    </location>
</feature>
<dbReference type="PRINTS" id="PR00039">
    <property type="entry name" value="HTHLYSR"/>
</dbReference>
<dbReference type="InterPro" id="IPR000847">
    <property type="entry name" value="LysR_HTH_N"/>
</dbReference>
<reference evidence="6 7" key="1">
    <citation type="journal article" date="2013" name="J. Bacteriol.">
        <title>Roles of HynAB and Ech, the only two hydrogenases found in the model sulfate reducer Desulfovibrio gigas.</title>
        <authorList>
            <person name="Morais-Silva F.O."/>
            <person name="Santos C.I."/>
            <person name="Rodrigues R."/>
            <person name="Pereira I.A."/>
            <person name="Rodrigues-Pousada C."/>
        </authorList>
    </citation>
    <scope>NUCLEOTIDE SEQUENCE [LARGE SCALE GENOMIC DNA]</scope>
    <source>
        <strain evidence="7">ATCC 19364 / DSM 1382 / NCIMB 9332 / VKM B-1759</strain>
    </source>
</reference>
<dbReference type="PANTHER" id="PTHR30126:SF40">
    <property type="entry name" value="HTH-TYPE TRANSCRIPTIONAL REGULATOR GLTR"/>
    <property type="match status" value="1"/>
</dbReference>
<dbReference type="PROSITE" id="PS50931">
    <property type="entry name" value="HTH_LYSR"/>
    <property type="match status" value="1"/>
</dbReference>
<evidence type="ECO:0000313" key="7">
    <source>
        <dbReference type="Proteomes" id="UP000016587"/>
    </source>
</evidence>
<evidence type="ECO:0000256" key="3">
    <source>
        <dbReference type="ARBA" id="ARBA00023125"/>
    </source>
</evidence>
<dbReference type="Gene3D" id="3.40.190.290">
    <property type="match status" value="1"/>
</dbReference>
<gene>
    <name evidence="6" type="ORF">DGI_2805</name>
</gene>
<comment type="similarity">
    <text evidence="1">Belongs to the LysR transcriptional regulatory family.</text>
</comment>
<dbReference type="PATRIC" id="fig|1121448.10.peg.2768"/>
<dbReference type="Gene3D" id="1.10.10.10">
    <property type="entry name" value="Winged helix-like DNA-binding domain superfamily/Winged helix DNA-binding domain"/>
    <property type="match status" value="1"/>
</dbReference>
<evidence type="ECO:0000256" key="2">
    <source>
        <dbReference type="ARBA" id="ARBA00023015"/>
    </source>
</evidence>
<dbReference type="GO" id="GO:0003700">
    <property type="term" value="F:DNA-binding transcription factor activity"/>
    <property type="evidence" value="ECO:0007669"/>
    <property type="project" value="InterPro"/>
</dbReference>
<dbReference type="InterPro" id="IPR047788">
    <property type="entry name" value="LysR-like_Sec_metab"/>
</dbReference>
<dbReference type="eggNOG" id="COG0583">
    <property type="taxonomic scope" value="Bacteria"/>
</dbReference>
<dbReference type="AlphaFoldDB" id="T2GEC3"/>
<keyword evidence="2" id="KW-0805">Transcription regulation</keyword>
<dbReference type="Pfam" id="PF03466">
    <property type="entry name" value="LysR_substrate"/>
    <property type="match status" value="1"/>
</dbReference>
<dbReference type="HOGENOM" id="CLU_039613_6_1_7"/>
<accession>T2GEC3</accession>
<keyword evidence="3" id="KW-0238">DNA-binding</keyword>
<dbReference type="NCBIfam" id="NF040786">
    <property type="entry name" value="LysR_Sec_metab"/>
    <property type="match status" value="1"/>
</dbReference>
<dbReference type="InterPro" id="IPR036390">
    <property type="entry name" value="WH_DNA-bd_sf"/>
</dbReference>
<sequence>MGVGIEFFDREDRDMDFRRLEAFCKVYERLSFSRAGDDLFLSQPTISAHIQTLEKELGARLFDRMGRTVLPTPAGKALYARATDIFRLVDLAKAEVHGLMHRVTGEVILGASTIPAGSLLPGLLAAFLKAYPDVSIRMQTGDSAAITQAVSQGECMLGVVGARPDHAELTATFLCNDELVCVAAPAFSTAATVLPLEDRLAQPWIMREPGSGTRQAMEQALSRAGKDVRELRQAIEVASTQALLACAAAGMGLAVTSRLAAQQLLTRGELVEVALPALRMEREFWCIAHAQRVLFPAARTCHEFLVTRCSRDGCVAPQSKGL</sequence>
<organism evidence="6 7">
    <name type="scientific">Megalodesulfovibrio gigas (strain ATCC 19364 / DSM 1382 / NCIMB 9332 / VKM B-1759)</name>
    <name type="common">Desulfovibrio gigas</name>
    <dbReference type="NCBI Taxonomy" id="1121448"/>
    <lineage>
        <taxon>Bacteria</taxon>
        <taxon>Pseudomonadati</taxon>
        <taxon>Thermodesulfobacteriota</taxon>
        <taxon>Desulfovibrionia</taxon>
        <taxon>Desulfovibrionales</taxon>
        <taxon>Desulfovibrionaceae</taxon>
        <taxon>Megalodesulfovibrio</taxon>
    </lineage>
</organism>
<name>T2GEC3_MEGG1</name>
<dbReference type="STRING" id="1121448.DGI_2805"/>
<dbReference type="PANTHER" id="PTHR30126">
    <property type="entry name" value="HTH-TYPE TRANSCRIPTIONAL REGULATOR"/>
    <property type="match status" value="1"/>
</dbReference>
<keyword evidence="4" id="KW-0804">Transcription</keyword>
<dbReference type="Pfam" id="PF00126">
    <property type="entry name" value="HTH_1"/>
    <property type="match status" value="1"/>
</dbReference>
<protein>
    <submittedName>
        <fullName evidence="6">Putative LysR family transcriptional regulator</fullName>
    </submittedName>
</protein>
<evidence type="ECO:0000313" key="6">
    <source>
        <dbReference type="EMBL" id="AGW14534.1"/>
    </source>
</evidence>